<keyword evidence="4" id="KW-0233">DNA recombination</keyword>
<dbReference type="PANTHER" id="PTHR30349">
    <property type="entry name" value="PHAGE INTEGRASE-RELATED"/>
    <property type="match status" value="1"/>
</dbReference>
<dbReference type="InterPro" id="IPR010998">
    <property type="entry name" value="Integrase_recombinase_N"/>
</dbReference>
<dbReference type="InterPro" id="IPR050090">
    <property type="entry name" value="Tyrosine_recombinase_XerCD"/>
</dbReference>
<dbReference type="PANTHER" id="PTHR30349:SF64">
    <property type="entry name" value="PROPHAGE INTEGRASE INTD-RELATED"/>
    <property type="match status" value="1"/>
</dbReference>
<feature type="domain" description="Core-binding (CB)" evidence="7">
    <location>
        <begin position="64"/>
        <end position="147"/>
    </location>
</feature>
<evidence type="ECO:0000313" key="9">
    <source>
        <dbReference type="EMBL" id="MFD2143425.1"/>
    </source>
</evidence>
<sequence length="415" mass="45304">MSVRKRTWKTGKGEEKTAWVVDYVDMTGARRLKTFAKKKEADAFSATASVEVRAGTHVADSASITVEKAGAFWIATGEADGLERSTIAQRKNHLAKYVVPLLGKTLVSKLTVPLVRKFEDDLREQGTSAAMIKKVVVSLGSIIADAQERGLATKNPVRDMRAKRGGSKRRVEARQKRKLVVGVDIPTPAEVRALLNAVAGRWRPLLITAVFTGMRASELRGLRWQDVDLEKRVVRVRQRADEFGQIGAPKSEAGERDIPLPPIVVNTLKEWRLACPRRQTGRTDDAGQPVTELYLVFPNGAGNVENHKNILRRGLEPALVKAGVSVPSGETDKDGQPIMAAKYGGLHALRHFHASWLINRPRDGGLGLPLKVVQERMGHASITMTADVYGHLFPRADDADELAAAESALLGSSAT</sequence>
<gene>
    <name evidence="8" type="ORF">ACFSNC_00080</name>
    <name evidence="9" type="ORF">ACFSNC_23710</name>
</gene>
<evidence type="ECO:0000256" key="1">
    <source>
        <dbReference type="ARBA" id="ARBA00008857"/>
    </source>
</evidence>
<dbReference type="SUPFAM" id="SSF56349">
    <property type="entry name" value="DNA breaking-rejoining enzymes"/>
    <property type="match status" value="1"/>
</dbReference>
<dbReference type="Gene3D" id="1.10.443.10">
    <property type="entry name" value="Intergrase catalytic core"/>
    <property type="match status" value="1"/>
</dbReference>
<accession>A0ABW4YRQ8</accession>
<comment type="similarity">
    <text evidence="1">Belongs to the 'phage' integrase family.</text>
</comment>
<dbReference type="InterPro" id="IPR013762">
    <property type="entry name" value="Integrase-like_cat_sf"/>
</dbReference>
<comment type="caution">
    <text evidence="8">The sequence shown here is derived from an EMBL/GenBank/DDBJ whole genome shotgun (WGS) entry which is preliminary data.</text>
</comment>
<reference evidence="8" key="3">
    <citation type="submission" date="2024-09" db="EMBL/GenBank/DDBJ databases">
        <authorList>
            <person name="Sun Q."/>
            <person name="Mori K."/>
        </authorList>
    </citation>
    <scope>NUCLEOTIDE SEQUENCE</scope>
    <source>
        <strain evidence="8">CCM 7435</strain>
    </source>
</reference>
<dbReference type="InterPro" id="IPR002104">
    <property type="entry name" value="Integrase_catalytic"/>
</dbReference>
<evidence type="ECO:0000313" key="8">
    <source>
        <dbReference type="EMBL" id="MFD2138784.1"/>
    </source>
</evidence>
<dbReference type="Gene3D" id="1.10.150.130">
    <property type="match status" value="1"/>
</dbReference>
<keyword evidence="10" id="KW-1185">Reference proteome</keyword>
<evidence type="ECO:0000256" key="5">
    <source>
        <dbReference type="PROSITE-ProRule" id="PRU01248"/>
    </source>
</evidence>
<protein>
    <submittedName>
        <fullName evidence="8">Tyrosine-type recombinase/integrase</fullName>
    </submittedName>
</protein>
<reference evidence="8" key="1">
    <citation type="journal article" date="2014" name="Int. J. Syst. Evol. Microbiol.">
        <title>Complete genome of a new Firmicutes species belonging to the dominant human colonic microbiota ('Ruminococcus bicirculans') reveals two chromosomes and a selective capacity to utilize plant glucans.</title>
        <authorList>
            <consortium name="NISC Comparative Sequencing Program"/>
            <person name="Wegmann U."/>
            <person name="Louis P."/>
            <person name="Goesmann A."/>
            <person name="Henrissat B."/>
            <person name="Duncan S.H."/>
            <person name="Flint H.J."/>
        </authorList>
    </citation>
    <scope>NUCLEOTIDE SEQUENCE</scope>
    <source>
        <strain evidence="8">CCM 7435</strain>
    </source>
</reference>
<evidence type="ECO:0000259" key="7">
    <source>
        <dbReference type="PROSITE" id="PS51900"/>
    </source>
</evidence>
<dbReference type="Pfam" id="PF22022">
    <property type="entry name" value="Phage_int_M"/>
    <property type="match status" value="1"/>
</dbReference>
<evidence type="ECO:0000259" key="6">
    <source>
        <dbReference type="PROSITE" id="PS51898"/>
    </source>
</evidence>
<keyword evidence="2" id="KW-0229">DNA integration</keyword>
<evidence type="ECO:0000313" key="10">
    <source>
        <dbReference type="Proteomes" id="UP001597299"/>
    </source>
</evidence>
<proteinExistence type="inferred from homology"/>
<evidence type="ECO:0000256" key="3">
    <source>
        <dbReference type="ARBA" id="ARBA00023125"/>
    </source>
</evidence>
<dbReference type="RefSeq" id="WP_213355487.1">
    <property type="nucleotide sequence ID" value="NZ_JAHBGB010000044.1"/>
</dbReference>
<dbReference type="InterPro" id="IPR011010">
    <property type="entry name" value="DNA_brk_join_enz"/>
</dbReference>
<dbReference type="EMBL" id="JBHUHD010000001">
    <property type="protein sequence ID" value="MFD2138784.1"/>
    <property type="molecule type" value="Genomic_DNA"/>
</dbReference>
<dbReference type="CDD" id="cd01189">
    <property type="entry name" value="INT_ICEBs1_C_like"/>
    <property type="match status" value="1"/>
</dbReference>
<evidence type="ECO:0000256" key="4">
    <source>
        <dbReference type="ARBA" id="ARBA00023172"/>
    </source>
</evidence>
<dbReference type="PROSITE" id="PS51900">
    <property type="entry name" value="CB"/>
    <property type="match status" value="1"/>
</dbReference>
<dbReference type="InterPro" id="IPR044068">
    <property type="entry name" value="CB"/>
</dbReference>
<dbReference type="PROSITE" id="PS51898">
    <property type="entry name" value="TYR_RECOMBINASE"/>
    <property type="match status" value="1"/>
</dbReference>
<reference evidence="10" key="2">
    <citation type="journal article" date="2019" name="Int. J. Syst. Evol. Microbiol.">
        <title>The Global Catalogue of Microorganisms (GCM) 10K type strain sequencing project: providing services to taxonomists for standard genome sequencing and annotation.</title>
        <authorList>
            <consortium name="The Broad Institute Genomics Platform"/>
            <consortium name="The Broad Institute Genome Sequencing Center for Infectious Disease"/>
            <person name="Wu L."/>
            <person name="Ma J."/>
        </authorList>
    </citation>
    <scope>NUCLEOTIDE SEQUENCE [LARGE SCALE GENOMIC DNA]</scope>
    <source>
        <strain evidence="10">CCM 7435</strain>
    </source>
</reference>
<dbReference type="Pfam" id="PF00589">
    <property type="entry name" value="Phage_integrase"/>
    <property type="match status" value="1"/>
</dbReference>
<organism evidence="8 10">
    <name type="scientific">Ancylobacter oerskovii</name>
    <dbReference type="NCBI Taxonomy" id="459519"/>
    <lineage>
        <taxon>Bacteria</taxon>
        <taxon>Pseudomonadati</taxon>
        <taxon>Pseudomonadota</taxon>
        <taxon>Alphaproteobacteria</taxon>
        <taxon>Hyphomicrobiales</taxon>
        <taxon>Xanthobacteraceae</taxon>
        <taxon>Ancylobacter</taxon>
    </lineage>
</organism>
<keyword evidence="3 5" id="KW-0238">DNA-binding</keyword>
<feature type="domain" description="Tyr recombinase" evidence="6">
    <location>
        <begin position="181"/>
        <end position="404"/>
    </location>
</feature>
<dbReference type="InterPro" id="IPR053876">
    <property type="entry name" value="Phage_int_M"/>
</dbReference>
<dbReference type="Proteomes" id="UP001597299">
    <property type="component" value="Unassembled WGS sequence"/>
</dbReference>
<dbReference type="EMBL" id="JBHUHD010000001">
    <property type="protein sequence ID" value="MFD2143425.1"/>
    <property type="molecule type" value="Genomic_DNA"/>
</dbReference>
<name>A0ABW4YRQ8_9HYPH</name>
<evidence type="ECO:0000256" key="2">
    <source>
        <dbReference type="ARBA" id="ARBA00022908"/>
    </source>
</evidence>